<dbReference type="InterPro" id="IPR023577">
    <property type="entry name" value="CYTH_domain"/>
</dbReference>
<accession>A0A151B216</accession>
<gene>
    <name evidence="3" type="primary">yjbK</name>
    <name evidence="3" type="ORF">CLTEP_20980</name>
</gene>
<reference evidence="3 4" key="1">
    <citation type="submission" date="2016-02" db="EMBL/GenBank/DDBJ databases">
        <title>Genome sequence of Clostridium tepidiprofundi DSM 19306.</title>
        <authorList>
            <person name="Poehlein A."/>
            <person name="Daniel R."/>
        </authorList>
    </citation>
    <scope>NUCLEOTIDE SEQUENCE [LARGE SCALE GENOMIC DNA]</scope>
    <source>
        <strain evidence="3 4">DSM 19306</strain>
    </source>
</reference>
<feature type="domain" description="CYTH" evidence="2">
    <location>
        <begin position="1"/>
        <end position="183"/>
    </location>
</feature>
<keyword evidence="3" id="KW-0378">Hydrolase</keyword>
<evidence type="ECO:0000313" key="3">
    <source>
        <dbReference type="EMBL" id="KYH33961.1"/>
    </source>
</evidence>
<dbReference type="Proteomes" id="UP000075531">
    <property type="component" value="Unassembled WGS sequence"/>
</dbReference>
<dbReference type="PROSITE" id="PS51707">
    <property type="entry name" value="CYTH"/>
    <property type="match status" value="1"/>
</dbReference>
<organism evidence="3 4">
    <name type="scientific">Clostridium tepidiprofundi DSM 19306</name>
    <dbReference type="NCBI Taxonomy" id="1121338"/>
    <lineage>
        <taxon>Bacteria</taxon>
        <taxon>Bacillati</taxon>
        <taxon>Bacillota</taxon>
        <taxon>Clostridia</taxon>
        <taxon>Eubacteriales</taxon>
        <taxon>Clostridiaceae</taxon>
        <taxon>Clostridium</taxon>
    </lineage>
</organism>
<dbReference type="EC" id="3.6.1.-" evidence="3"/>
<sequence>MIEKEFKVLLTEEQYKKIREAIQWEKSFVQKNYYYLDSEDELRSADITVRIREKNGKYMLQTKVPKLQEGALAIKEEKEREIDRVYKELNYKEYENLISIKSKCLKNVGSLNTERRIVHIGECEIALDKNYYLGKTDYELEIEYYSDEIPHEVIQMMSDLGDIKFEKRLVGKNKRFLKELDKKMQKDRLKKKKKINWFVNNAVKKPVIFVAYIFIGMAILLALAIKIKVPVYKTYEGICKREAGNQIVVELKQALDSEDSIFVYVDQDENIWQINNYEVNGKSLIIHDDIDELIGKVVSVDVKLEEIILLKMVIVGGGNG</sequence>
<dbReference type="InterPro" id="IPR033469">
    <property type="entry name" value="CYTH-like_dom_sf"/>
</dbReference>
<protein>
    <submittedName>
        <fullName evidence="3">Putative triphosphatase YjbK</fullName>
        <ecNumber evidence="3">3.6.1.-</ecNumber>
    </submittedName>
</protein>
<evidence type="ECO:0000256" key="1">
    <source>
        <dbReference type="SAM" id="Phobius"/>
    </source>
</evidence>
<feature type="transmembrane region" description="Helical" evidence="1">
    <location>
        <begin position="207"/>
        <end position="225"/>
    </location>
</feature>
<keyword evidence="4" id="KW-1185">Reference proteome</keyword>
<keyword evidence="1" id="KW-0472">Membrane</keyword>
<keyword evidence="1" id="KW-1133">Transmembrane helix</keyword>
<dbReference type="Pfam" id="PF01928">
    <property type="entry name" value="CYTH"/>
    <property type="match status" value="1"/>
</dbReference>
<dbReference type="STRING" id="1121338.CLTEP_20980"/>
<comment type="caution">
    <text evidence="3">The sequence shown here is derived from an EMBL/GenBank/DDBJ whole genome shotgun (WGS) entry which is preliminary data.</text>
</comment>
<dbReference type="AlphaFoldDB" id="A0A151B216"/>
<dbReference type="GO" id="GO:0016787">
    <property type="term" value="F:hydrolase activity"/>
    <property type="evidence" value="ECO:0007669"/>
    <property type="project" value="UniProtKB-KW"/>
</dbReference>
<dbReference type="PATRIC" id="fig|1121338.3.peg.2192"/>
<evidence type="ECO:0000259" key="2">
    <source>
        <dbReference type="PROSITE" id="PS51707"/>
    </source>
</evidence>
<dbReference type="RefSeq" id="WP_066826489.1">
    <property type="nucleotide sequence ID" value="NZ_LTBA01000031.1"/>
</dbReference>
<dbReference type="Gene3D" id="2.40.320.10">
    <property type="entry name" value="Hypothetical Protein Pfu-838710-001"/>
    <property type="match status" value="1"/>
</dbReference>
<keyword evidence="1" id="KW-0812">Transmembrane</keyword>
<evidence type="ECO:0000313" key="4">
    <source>
        <dbReference type="Proteomes" id="UP000075531"/>
    </source>
</evidence>
<name>A0A151B216_9CLOT</name>
<dbReference type="SUPFAM" id="SSF55154">
    <property type="entry name" value="CYTH-like phosphatases"/>
    <property type="match status" value="1"/>
</dbReference>
<proteinExistence type="predicted"/>
<dbReference type="EMBL" id="LTBA01000031">
    <property type="protein sequence ID" value="KYH33961.1"/>
    <property type="molecule type" value="Genomic_DNA"/>
</dbReference>